<dbReference type="Proteomes" id="UP000824366">
    <property type="component" value="Chromosome"/>
</dbReference>
<sequence>MHRAYQTRHPHGGFTQRQTSTGILECLSTLLVSLPNNKALAPLRPCEAMKIGAQPWVSAAWRMSS</sequence>
<proteinExistence type="predicted"/>
<evidence type="ECO:0000313" key="2">
    <source>
        <dbReference type="Proteomes" id="UP000824366"/>
    </source>
</evidence>
<keyword evidence="2" id="KW-1185">Reference proteome</keyword>
<evidence type="ECO:0000313" key="1">
    <source>
        <dbReference type="EMBL" id="BCO28182.1"/>
    </source>
</evidence>
<accession>A0ABM7MPD9</accession>
<organism evidence="1 2">
    <name type="scientific">Rhodoferax lithotrophicus</name>
    <dbReference type="NCBI Taxonomy" id="2798804"/>
    <lineage>
        <taxon>Bacteria</taxon>
        <taxon>Pseudomonadati</taxon>
        <taxon>Pseudomonadota</taxon>
        <taxon>Betaproteobacteria</taxon>
        <taxon>Burkholderiales</taxon>
        <taxon>Comamonadaceae</taxon>
        <taxon>Rhodoferax</taxon>
    </lineage>
</organism>
<protein>
    <submittedName>
        <fullName evidence="1">Uncharacterized protein</fullName>
    </submittedName>
</protein>
<gene>
    <name evidence="1" type="ORF">MIZ03_3079</name>
</gene>
<dbReference type="EMBL" id="AP024238">
    <property type="protein sequence ID" value="BCO28182.1"/>
    <property type="molecule type" value="Genomic_DNA"/>
</dbReference>
<name>A0ABM7MPD9_9BURK</name>
<reference evidence="1 2" key="1">
    <citation type="journal article" date="2021" name="Microbiol. Spectr.">
        <title>A Single Bacterium Capable of Oxidation and Reduction of Iron at Circumneutral pH.</title>
        <authorList>
            <person name="Kato S."/>
            <person name="Ohkuma M."/>
        </authorList>
    </citation>
    <scope>NUCLEOTIDE SEQUENCE [LARGE SCALE GENOMIC DNA]</scope>
    <source>
        <strain evidence="1 2">MIZ03</strain>
    </source>
</reference>